<feature type="domain" description="R3H" evidence="9">
    <location>
        <begin position="96"/>
        <end position="164"/>
    </location>
</feature>
<protein>
    <recommendedName>
        <fullName evidence="12">NF-kappa-B-repressing factor</fullName>
    </recommendedName>
</protein>
<dbReference type="FunFam" id="3.30.1370.50:FF:000002">
    <property type="entry name" value="Immunoglobulin mu DNA-binding protein 2"/>
    <property type="match status" value="1"/>
</dbReference>
<dbReference type="GO" id="GO:0005524">
    <property type="term" value="F:ATP binding"/>
    <property type="evidence" value="ECO:0007669"/>
    <property type="project" value="UniProtKB-KW"/>
</dbReference>
<evidence type="ECO:0000259" key="8">
    <source>
        <dbReference type="PROSITE" id="PS50174"/>
    </source>
</evidence>
<comment type="caution">
    <text evidence="10">The sequence shown here is derived from an EMBL/GenBank/DDBJ whole genome shotgun (WGS) entry which is preliminary data.</text>
</comment>
<evidence type="ECO:0000256" key="3">
    <source>
        <dbReference type="ARBA" id="ARBA00022801"/>
    </source>
</evidence>
<dbReference type="GO" id="GO:0003677">
    <property type="term" value="F:DNA binding"/>
    <property type="evidence" value="ECO:0007669"/>
    <property type="project" value="UniProtKB-ARBA"/>
</dbReference>
<accession>A0AA88YLG9</accession>
<proteinExistence type="predicted"/>
<dbReference type="InterPro" id="IPR000467">
    <property type="entry name" value="G_patch_dom"/>
</dbReference>
<evidence type="ECO:0008006" key="12">
    <source>
        <dbReference type="Google" id="ProtNLM"/>
    </source>
</evidence>
<sequence>MGCSKTNAKTVASERALDRLRQTCWTIRVKQAVDSDETGIDREEVMGELQKQTLRKMGWTGGGVGAEGNKGKAEPVAVSMAAHTVIRREGLGLSSNQTMVDFKKKVKEVIENYAKSEKQEDLAFAPCFSKEERAFIHQQCMRLNLKSQSRGTGNERYLTVSRKRTSSQLFDHLMQEGGSTSKYELVPPLYENDS</sequence>
<evidence type="ECO:0000313" key="11">
    <source>
        <dbReference type="Proteomes" id="UP001186944"/>
    </source>
</evidence>
<keyword evidence="4" id="KW-0347">Helicase</keyword>
<comment type="subcellular location">
    <subcellularLocation>
        <location evidence="1">Nucleus</location>
    </subcellularLocation>
</comment>
<evidence type="ECO:0000259" key="9">
    <source>
        <dbReference type="PROSITE" id="PS51061"/>
    </source>
</evidence>
<dbReference type="InterPro" id="IPR001374">
    <property type="entry name" value="R3H_dom"/>
</dbReference>
<evidence type="ECO:0000313" key="10">
    <source>
        <dbReference type="EMBL" id="KAK3107724.1"/>
    </source>
</evidence>
<keyword evidence="7" id="KW-0539">Nucleus</keyword>
<dbReference type="GO" id="GO:0004386">
    <property type="term" value="F:helicase activity"/>
    <property type="evidence" value="ECO:0007669"/>
    <property type="project" value="UniProtKB-KW"/>
</dbReference>
<evidence type="ECO:0000256" key="2">
    <source>
        <dbReference type="ARBA" id="ARBA00022741"/>
    </source>
</evidence>
<dbReference type="InterPro" id="IPR034071">
    <property type="entry name" value="R3H_NRF"/>
</dbReference>
<keyword evidence="5" id="KW-0067">ATP-binding</keyword>
<dbReference type="EMBL" id="VSWD01000002">
    <property type="protein sequence ID" value="KAK3107724.1"/>
    <property type="molecule type" value="Genomic_DNA"/>
</dbReference>
<keyword evidence="2" id="KW-0547">Nucleotide-binding</keyword>
<dbReference type="CDD" id="cd02640">
    <property type="entry name" value="R3H_NRF"/>
    <property type="match status" value="1"/>
</dbReference>
<evidence type="ECO:0000256" key="5">
    <source>
        <dbReference type="ARBA" id="ARBA00022840"/>
    </source>
</evidence>
<name>A0AA88YLG9_PINIB</name>
<evidence type="ECO:0000256" key="6">
    <source>
        <dbReference type="ARBA" id="ARBA00022884"/>
    </source>
</evidence>
<keyword evidence="6" id="KW-0694">RNA-binding</keyword>
<dbReference type="GO" id="GO:0005634">
    <property type="term" value="C:nucleus"/>
    <property type="evidence" value="ECO:0007669"/>
    <property type="project" value="UniProtKB-SubCell"/>
</dbReference>
<dbReference type="Gene3D" id="3.30.1370.50">
    <property type="entry name" value="R3H-like domain"/>
    <property type="match status" value="1"/>
</dbReference>
<dbReference type="SMART" id="SM00393">
    <property type="entry name" value="R3H"/>
    <property type="match status" value="1"/>
</dbReference>
<dbReference type="SUPFAM" id="SSF82708">
    <property type="entry name" value="R3H domain"/>
    <property type="match status" value="1"/>
</dbReference>
<dbReference type="GO" id="GO:0016787">
    <property type="term" value="F:hydrolase activity"/>
    <property type="evidence" value="ECO:0007669"/>
    <property type="project" value="UniProtKB-KW"/>
</dbReference>
<keyword evidence="11" id="KW-1185">Reference proteome</keyword>
<feature type="domain" description="G-patch" evidence="8">
    <location>
        <begin position="46"/>
        <end position="96"/>
    </location>
</feature>
<dbReference type="GO" id="GO:0003723">
    <property type="term" value="F:RNA binding"/>
    <property type="evidence" value="ECO:0007669"/>
    <property type="project" value="UniProtKB-KW"/>
</dbReference>
<dbReference type="PROSITE" id="PS50174">
    <property type="entry name" value="G_PATCH"/>
    <property type="match status" value="1"/>
</dbReference>
<evidence type="ECO:0000256" key="7">
    <source>
        <dbReference type="ARBA" id="ARBA00023242"/>
    </source>
</evidence>
<reference evidence="10" key="1">
    <citation type="submission" date="2019-08" db="EMBL/GenBank/DDBJ databases">
        <title>The improved chromosome-level genome for the pearl oyster Pinctada fucata martensii using PacBio sequencing and Hi-C.</title>
        <authorList>
            <person name="Zheng Z."/>
        </authorList>
    </citation>
    <scope>NUCLEOTIDE SEQUENCE</scope>
    <source>
        <strain evidence="10">ZZ-2019</strain>
        <tissue evidence="10">Adductor muscle</tissue>
    </source>
</reference>
<evidence type="ECO:0000256" key="1">
    <source>
        <dbReference type="ARBA" id="ARBA00004123"/>
    </source>
</evidence>
<dbReference type="PROSITE" id="PS51061">
    <property type="entry name" value="R3H"/>
    <property type="match status" value="1"/>
</dbReference>
<dbReference type="AlphaFoldDB" id="A0AA88YLG9"/>
<keyword evidence="3" id="KW-0378">Hydrolase</keyword>
<gene>
    <name evidence="10" type="ORF">FSP39_020872</name>
</gene>
<dbReference type="Pfam" id="PF01424">
    <property type="entry name" value="R3H"/>
    <property type="match status" value="1"/>
</dbReference>
<dbReference type="Proteomes" id="UP001186944">
    <property type="component" value="Unassembled WGS sequence"/>
</dbReference>
<dbReference type="InterPro" id="IPR036867">
    <property type="entry name" value="R3H_dom_sf"/>
</dbReference>
<organism evidence="10 11">
    <name type="scientific">Pinctada imbricata</name>
    <name type="common">Atlantic pearl-oyster</name>
    <name type="synonym">Pinctada martensii</name>
    <dbReference type="NCBI Taxonomy" id="66713"/>
    <lineage>
        <taxon>Eukaryota</taxon>
        <taxon>Metazoa</taxon>
        <taxon>Spiralia</taxon>
        <taxon>Lophotrochozoa</taxon>
        <taxon>Mollusca</taxon>
        <taxon>Bivalvia</taxon>
        <taxon>Autobranchia</taxon>
        <taxon>Pteriomorphia</taxon>
        <taxon>Pterioida</taxon>
        <taxon>Pterioidea</taxon>
        <taxon>Pteriidae</taxon>
        <taxon>Pinctada</taxon>
    </lineage>
</organism>
<evidence type="ECO:0000256" key="4">
    <source>
        <dbReference type="ARBA" id="ARBA00022806"/>
    </source>
</evidence>